<evidence type="ECO:0000259" key="1">
    <source>
        <dbReference type="Pfam" id="PF01206"/>
    </source>
</evidence>
<dbReference type="CDD" id="cd03421">
    <property type="entry name" value="SirA_like_N"/>
    <property type="match status" value="1"/>
</dbReference>
<dbReference type="InterPro" id="IPR036868">
    <property type="entry name" value="TusA-like_sf"/>
</dbReference>
<dbReference type="SUPFAM" id="SSF75169">
    <property type="entry name" value="DsrEFH-like"/>
    <property type="match status" value="1"/>
</dbReference>
<feature type="domain" description="UPF0033" evidence="1">
    <location>
        <begin position="2"/>
        <end position="67"/>
    </location>
</feature>
<dbReference type="EMBL" id="JAKOAV010000008">
    <property type="protein sequence ID" value="MDF9407915.1"/>
    <property type="molecule type" value="Genomic_DNA"/>
</dbReference>
<dbReference type="InterPro" id="IPR001455">
    <property type="entry name" value="TusA-like"/>
</dbReference>
<name>A0A9X4JTT2_9FIRM</name>
<dbReference type="Proteomes" id="UP001154312">
    <property type="component" value="Unassembled WGS sequence"/>
</dbReference>
<proteinExistence type="predicted"/>
<sequence>MKIIDARGLACPEPVLLTKKAVDAGEKEFAVLVDDEIPKENIRKFCDGCNCSMVETPDAGGWKLTIRQKEGCAACEELLEPTKKESNSRVAFFITCNKIGINDELGKILIEGFINTLPSATNKPRLLMFLNEGVHLTTEGSPVLQSLAKLAELGVEIRSCGTCLDYYGLKDKLRVGTITNMYDTVEALTSGDVIIKI</sequence>
<dbReference type="RefSeq" id="WP_277443168.1">
    <property type="nucleotide sequence ID" value="NZ_JAKOAV010000008.1"/>
</dbReference>
<evidence type="ECO:0000313" key="2">
    <source>
        <dbReference type="EMBL" id="MDF9407915.1"/>
    </source>
</evidence>
<reference evidence="2" key="1">
    <citation type="submission" date="2022-02" db="EMBL/GenBank/DDBJ databases">
        <authorList>
            <person name="Leng L."/>
        </authorList>
    </citation>
    <scope>NUCLEOTIDE SEQUENCE</scope>
    <source>
        <strain evidence="2">JI</strain>
    </source>
</reference>
<protein>
    <submittedName>
        <fullName evidence="2">Sulfurtransferase-like selenium metabolism protein YedF</fullName>
    </submittedName>
</protein>
<comment type="caution">
    <text evidence="2">The sequence shown here is derived from an EMBL/GenBank/DDBJ whole genome shotgun (WGS) entry which is preliminary data.</text>
</comment>
<organism evidence="2 3">
    <name type="scientific">Pelotomaculum isophthalicicum JI</name>
    <dbReference type="NCBI Taxonomy" id="947010"/>
    <lineage>
        <taxon>Bacteria</taxon>
        <taxon>Bacillati</taxon>
        <taxon>Bacillota</taxon>
        <taxon>Clostridia</taxon>
        <taxon>Eubacteriales</taxon>
        <taxon>Desulfotomaculaceae</taxon>
        <taxon>Pelotomaculum</taxon>
    </lineage>
</organism>
<dbReference type="Pfam" id="PF01206">
    <property type="entry name" value="TusA"/>
    <property type="match status" value="1"/>
</dbReference>
<dbReference type="AlphaFoldDB" id="A0A9X4JTT2"/>
<accession>A0A9X4JTT2</accession>
<evidence type="ECO:0000313" key="3">
    <source>
        <dbReference type="Proteomes" id="UP001154312"/>
    </source>
</evidence>
<dbReference type="InterPro" id="IPR019870">
    <property type="entry name" value="Se_metab_YedF"/>
</dbReference>
<dbReference type="Gene3D" id="3.30.110.40">
    <property type="entry name" value="TusA-like domain"/>
    <property type="match status" value="1"/>
</dbReference>
<dbReference type="NCBIfam" id="TIGR03527">
    <property type="entry name" value="selenium_YedF"/>
    <property type="match status" value="1"/>
</dbReference>
<dbReference type="SUPFAM" id="SSF64307">
    <property type="entry name" value="SirA-like"/>
    <property type="match status" value="1"/>
</dbReference>
<gene>
    <name evidence="2" type="primary">yedF</name>
    <name evidence="2" type="ORF">L7E55_06000</name>
</gene>
<keyword evidence="3" id="KW-1185">Reference proteome</keyword>
<dbReference type="InterPro" id="IPR027396">
    <property type="entry name" value="DsrEFH-like"/>
</dbReference>